<accession>A0A9N9JGS7</accession>
<evidence type="ECO:0000313" key="2">
    <source>
        <dbReference type="Proteomes" id="UP000789405"/>
    </source>
</evidence>
<sequence>VSSVDTTLNIENANINFLLNKRFDKKFLHIDVEAVNLNTNDEPTIEQFFNVKTFKQNPNTTKEF</sequence>
<proteinExistence type="predicted"/>
<name>A0A9N9JGS7_9GLOM</name>
<dbReference type="EMBL" id="CAJVPY010021105">
    <property type="protein sequence ID" value="CAG8778325.1"/>
    <property type="molecule type" value="Genomic_DNA"/>
</dbReference>
<dbReference type="Proteomes" id="UP000789405">
    <property type="component" value="Unassembled WGS sequence"/>
</dbReference>
<gene>
    <name evidence="1" type="ORF">DERYTH_LOCUS19367</name>
</gene>
<dbReference type="OrthoDB" id="2389101at2759"/>
<keyword evidence="2" id="KW-1185">Reference proteome</keyword>
<evidence type="ECO:0000313" key="1">
    <source>
        <dbReference type="EMBL" id="CAG8778325.1"/>
    </source>
</evidence>
<feature type="non-terminal residue" evidence="1">
    <location>
        <position position="1"/>
    </location>
</feature>
<protein>
    <submittedName>
        <fullName evidence="1">16501_t:CDS:1</fullName>
    </submittedName>
</protein>
<dbReference type="AlphaFoldDB" id="A0A9N9JGS7"/>
<organism evidence="1 2">
    <name type="scientific">Dentiscutata erythropus</name>
    <dbReference type="NCBI Taxonomy" id="1348616"/>
    <lineage>
        <taxon>Eukaryota</taxon>
        <taxon>Fungi</taxon>
        <taxon>Fungi incertae sedis</taxon>
        <taxon>Mucoromycota</taxon>
        <taxon>Glomeromycotina</taxon>
        <taxon>Glomeromycetes</taxon>
        <taxon>Diversisporales</taxon>
        <taxon>Gigasporaceae</taxon>
        <taxon>Dentiscutata</taxon>
    </lineage>
</organism>
<comment type="caution">
    <text evidence="1">The sequence shown here is derived from an EMBL/GenBank/DDBJ whole genome shotgun (WGS) entry which is preliminary data.</text>
</comment>
<reference evidence="1" key="1">
    <citation type="submission" date="2021-06" db="EMBL/GenBank/DDBJ databases">
        <authorList>
            <person name="Kallberg Y."/>
            <person name="Tangrot J."/>
            <person name="Rosling A."/>
        </authorList>
    </citation>
    <scope>NUCLEOTIDE SEQUENCE</scope>
    <source>
        <strain evidence="1">MA453B</strain>
    </source>
</reference>